<reference evidence="11 12" key="1">
    <citation type="submission" date="2009-08" db="EMBL/GenBank/DDBJ databases">
        <title>The Genome Sequence of Spizellomyces punctatus strain DAOM BR117.</title>
        <authorList>
            <consortium name="The Broad Institute Genome Sequencing Platform"/>
            <person name="Russ C."/>
            <person name="Cuomo C."/>
            <person name="Shea T."/>
            <person name="Young S.K."/>
            <person name="Zeng Q."/>
            <person name="Koehrsen M."/>
            <person name="Haas B."/>
            <person name="Borodovsky M."/>
            <person name="Guigo R."/>
            <person name="Alvarado L."/>
            <person name="Berlin A."/>
            <person name="Bochicchio J."/>
            <person name="Borenstein D."/>
            <person name="Chapman S."/>
            <person name="Chen Z."/>
            <person name="Engels R."/>
            <person name="Freedman E."/>
            <person name="Gellesch M."/>
            <person name="Goldberg J."/>
            <person name="Griggs A."/>
            <person name="Gujja S."/>
            <person name="Heiman D."/>
            <person name="Hepburn T."/>
            <person name="Howarth C."/>
            <person name="Jen D."/>
            <person name="Larson L."/>
            <person name="Lewis B."/>
            <person name="Mehta T."/>
            <person name="Park D."/>
            <person name="Pearson M."/>
            <person name="Roberts A."/>
            <person name="Saif S."/>
            <person name="Shenoy N."/>
            <person name="Sisk P."/>
            <person name="Stolte C."/>
            <person name="Sykes S."/>
            <person name="Thomson T."/>
            <person name="Walk T."/>
            <person name="White J."/>
            <person name="Yandava C."/>
            <person name="Burger G."/>
            <person name="Gray M.W."/>
            <person name="Holland P.W.H."/>
            <person name="King N."/>
            <person name="Lang F.B.F."/>
            <person name="Roger A.J."/>
            <person name="Ruiz-Trillo I."/>
            <person name="Lander E."/>
            <person name="Nusbaum C."/>
        </authorList>
    </citation>
    <scope>NUCLEOTIDE SEQUENCE [LARGE SCALE GENOMIC DNA]</scope>
    <source>
        <strain evidence="11 12">DAOM BR117</strain>
    </source>
</reference>
<dbReference type="RefSeq" id="XP_016607395.1">
    <property type="nucleotide sequence ID" value="XM_016753810.1"/>
</dbReference>
<dbReference type="PANTHER" id="PTHR42776:SF4">
    <property type="entry name" value="ACYLAMINO-ACID-RELEASING ENZYME"/>
    <property type="match status" value="1"/>
</dbReference>
<evidence type="ECO:0000256" key="5">
    <source>
        <dbReference type="ARBA" id="ARBA00011881"/>
    </source>
</evidence>
<dbReference type="GO" id="GO:0004252">
    <property type="term" value="F:serine-type endopeptidase activity"/>
    <property type="evidence" value="ECO:0007669"/>
    <property type="project" value="UniProtKB-UniRule"/>
</dbReference>
<dbReference type="SUPFAM" id="SSF53474">
    <property type="entry name" value="alpha/beta-Hydrolases"/>
    <property type="match status" value="1"/>
</dbReference>
<evidence type="ECO:0000256" key="8">
    <source>
        <dbReference type="RuleBase" id="RU368024"/>
    </source>
</evidence>
<evidence type="ECO:0000256" key="3">
    <source>
        <dbReference type="ARBA" id="ARBA00005228"/>
    </source>
</evidence>
<feature type="domain" description="Acylamino-acid-releasing enzyme N-terminal" evidence="10">
    <location>
        <begin position="199"/>
        <end position="435"/>
    </location>
</feature>
<comment type="subunit">
    <text evidence="5">Homotetramer.</text>
</comment>
<feature type="domain" description="Acylamino-acid-releasing enzyme N-terminal" evidence="10">
    <location>
        <begin position="43"/>
        <end position="188"/>
    </location>
</feature>
<dbReference type="InterPro" id="IPR029058">
    <property type="entry name" value="AB_hydrolase_fold"/>
</dbReference>
<dbReference type="Pfam" id="PF19283">
    <property type="entry name" value="APEH_N"/>
    <property type="match status" value="2"/>
</dbReference>
<dbReference type="InParanoid" id="A0A0L0HCX6"/>
<comment type="similarity">
    <text evidence="4">Belongs to the peptidase S9C family.</text>
</comment>
<dbReference type="eggNOG" id="KOG2100">
    <property type="taxonomic scope" value="Eukaryota"/>
</dbReference>
<protein>
    <recommendedName>
        <fullName evidence="8">Prolyl endopeptidase</fullName>
        <ecNumber evidence="8">3.4.21.-</ecNumber>
    </recommendedName>
</protein>
<keyword evidence="8" id="KW-0645">Protease</keyword>
<evidence type="ECO:0000256" key="4">
    <source>
        <dbReference type="ARBA" id="ARBA00010040"/>
    </source>
</evidence>
<dbReference type="PANTHER" id="PTHR42776">
    <property type="entry name" value="SERINE PEPTIDASE S9 FAMILY MEMBER"/>
    <property type="match status" value="1"/>
</dbReference>
<keyword evidence="6" id="KW-0963">Cytoplasm</keyword>
<feature type="domain" description="Peptidase S9 prolyl oligopeptidase catalytic" evidence="9">
    <location>
        <begin position="508"/>
        <end position="724"/>
    </location>
</feature>
<dbReference type="AlphaFoldDB" id="A0A0L0HCX6"/>
<dbReference type="Proteomes" id="UP000053201">
    <property type="component" value="Unassembled WGS sequence"/>
</dbReference>
<dbReference type="GeneID" id="27688964"/>
<evidence type="ECO:0000256" key="7">
    <source>
        <dbReference type="ARBA" id="ARBA00022801"/>
    </source>
</evidence>
<dbReference type="Gene3D" id="3.40.50.1820">
    <property type="entry name" value="alpha/beta hydrolase"/>
    <property type="match status" value="1"/>
</dbReference>
<accession>A0A0L0HCX6</accession>
<dbReference type="GO" id="GO:0008242">
    <property type="term" value="F:omega peptidase activity"/>
    <property type="evidence" value="ECO:0007669"/>
    <property type="project" value="UniProtKB-EC"/>
</dbReference>
<dbReference type="OrthoDB" id="43744at2759"/>
<evidence type="ECO:0000313" key="11">
    <source>
        <dbReference type="EMBL" id="KNC99355.1"/>
    </source>
</evidence>
<dbReference type="OMA" id="QEIATPF"/>
<dbReference type="VEuPathDB" id="FungiDB:SPPG_05601"/>
<dbReference type="STRING" id="645134.A0A0L0HCX6"/>
<evidence type="ECO:0000256" key="6">
    <source>
        <dbReference type="ARBA" id="ARBA00022490"/>
    </source>
</evidence>
<dbReference type="InterPro" id="IPR001375">
    <property type="entry name" value="Peptidase_S9_cat"/>
</dbReference>
<keyword evidence="12" id="KW-1185">Reference proteome</keyword>
<dbReference type="GO" id="GO:0006508">
    <property type="term" value="P:proteolysis"/>
    <property type="evidence" value="ECO:0007669"/>
    <property type="project" value="UniProtKB-KW"/>
</dbReference>
<dbReference type="InterPro" id="IPR045550">
    <property type="entry name" value="AARE_N"/>
</dbReference>
<keyword evidence="7 8" id="KW-0378">Hydrolase</keyword>
<comment type="similarity">
    <text evidence="3 8">Belongs to the peptidase S9A family.</text>
</comment>
<organism evidence="11 12">
    <name type="scientific">Spizellomyces punctatus (strain DAOM BR117)</name>
    <dbReference type="NCBI Taxonomy" id="645134"/>
    <lineage>
        <taxon>Eukaryota</taxon>
        <taxon>Fungi</taxon>
        <taxon>Fungi incertae sedis</taxon>
        <taxon>Chytridiomycota</taxon>
        <taxon>Chytridiomycota incertae sedis</taxon>
        <taxon>Chytridiomycetes</taxon>
        <taxon>Spizellomycetales</taxon>
        <taxon>Spizellomycetaceae</taxon>
        <taxon>Spizellomyces</taxon>
    </lineage>
</organism>
<sequence>MRCVLSPSWRGHDNSGLTPTLELSELVAFTMGETSNNSSPILSLYKSTATLPSFSASHIFPNEGGARVLLVSTVRDLDRNTRTRLFTELAVTDDGKNIQEGFSSEVADGTDLLIGMKDGKRWVVLKSVPDKEKGNNGKRRFVQIWQSGRIVKSIEVTEKHGDFYTDDTFGSIALSSTESTVAYVAERKLPDLKGPDKFKFKPDWGEKFTKKAAPAIVLCNLDTEEITVVKDQEDLAVGQVLFGPNDDSLIFWGVKTHPRQYGILFCPNRLSGIYQTGIKGENLIRISAEDESARSPRFDSARKTLFYISNPIGGPHFPCGELISYSFADKSRRIVLPEVEKPEPTDFPGLFVDRFAPDAVVGTGDAQWIITHTNWRSRKTVIAVHASTGKVIDLCPNVETGSWTLLGVKENWVVAVRSDPGTPHEVHIGRLQFTATSASITLHLAHSPSPPVEPLIWRTITYDSRSPILEAILLLPSSTQSKTVVKGEKPPLLVYPHGGPHGAFTSEFSIYNYCLVQLGIGIILVNYRGSIGFGKDGVDCLVGRVGDMEVEDTQFVAEQVRTSGEVDADRVAIWGGSHGGFVSAWLIGKYPDYYKACVLRNPVINMGSNLAQSDIPDWSLAEAGITYNLAQPPLTTPEIYSKIWPKSPISVAQHVKTPSLLMLGENDRRVPPYEGMNWYYYLKGRGGVDIRVMTYPDNGHALDGVEAERFGFEAIAEFLVEFIGIK</sequence>
<evidence type="ECO:0000259" key="10">
    <source>
        <dbReference type="Pfam" id="PF19283"/>
    </source>
</evidence>
<dbReference type="SUPFAM" id="SSF82171">
    <property type="entry name" value="DPP6 N-terminal domain-like"/>
    <property type="match status" value="1"/>
</dbReference>
<dbReference type="GO" id="GO:0005737">
    <property type="term" value="C:cytoplasm"/>
    <property type="evidence" value="ECO:0007669"/>
    <property type="project" value="UniProtKB-SubCell"/>
</dbReference>
<dbReference type="PRINTS" id="PR00862">
    <property type="entry name" value="PROLIGOPTASE"/>
</dbReference>
<dbReference type="InterPro" id="IPR002470">
    <property type="entry name" value="Peptidase_S9A"/>
</dbReference>
<evidence type="ECO:0000256" key="2">
    <source>
        <dbReference type="ARBA" id="ARBA00004496"/>
    </source>
</evidence>
<dbReference type="EC" id="3.4.21.-" evidence="8"/>
<keyword evidence="8" id="KW-0720">Serine protease</keyword>
<dbReference type="EMBL" id="KQ257458">
    <property type="protein sequence ID" value="KNC99355.1"/>
    <property type="molecule type" value="Genomic_DNA"/>
</dbReference>
<proteinExistence type="inferred from homology"/>
<comment type="catalytic activity">
    <reaction evidence="1">
        <text>Cleavage of an N-acetyl or N-formyl amino acid from the N-terminus of a polypeptide.</text>
        <dbReference type="EC" id="3.4.19.1"/>
    </reaction>
</comment>
<gene>
    <name evidence="11" type="ORF">SPPG_05601</name>
</gene>
<evidence type="ECO:0000256" key="1">
    <source>
        <dbReference type="ARBA" id="ARBA00000721"/>
    </source>
</evidence>
<evidence type="ECO:0000259" key="9">
    <source>
        <dbReference type="Pfam" id="PF00326"/>
    </source>
</evidence>
<comment type="subcellular location">
    <subcellularLocation>
        <location evidence="2">Cytoplasm</location>
    </subcellularLocation>
</comment>
<dbReference type="Pfam" id="PF00326">
    <property type="entry name" value="Peptidase_S9"/>
    <property type="match status" value="1"/>
</dbReference>
<evidence type="ECO:0000313" key="12">
    <source>
        <dbReference type="Proteomes" id="UP000053201"/>
    </source>
</evidence>
<name>A0A0L0HCX6_SPIPD</name>